<evidence type="ECO:0000256" key="1">
    <source>
        <dbReference type="SAM" id="SignalP"/>
    </source>
</evidence>
<feature type="signal peptide" evidence="1">
    <location>
        <begin position="1"/>
        <end position="18"/>
    </location>
</feature>
<keyword evidence="3" id="KW-1185">Reference proteome</keyword>
<reference evidence="2 3" key="1">
    <citation type="submission" date="2015-04" db="EMBL/GenBank/DDBJ databases">
        <authorList>
            <person name="Syromyatnikov M.Y."/>
            <person name="Popov V.N."/>
        </authorList>
    </citation>
    <scope>NUCLEOTIDE SEQUENCE [LARGE SCALE GENOMIC DNA]</scope>
</reference>
<dbReference type="Proteomes" id="UP000183832">
    <property type="component" value="Unassembled WGS sequence"/>
</dbReference>
<name>A0A1J1I8A0_9DIPT</name>
<dbReference type="AlphaFoldDB" id="A0A1J1I8A0"/>
<feature type="chain" id="PRO_5044257255" evidence="1">
    <location>
        <begin position="19"/>
        <end position="70"/>
    </location>
</feature>
<evidence type="ECO:0000313" key="3">
    <source>
        <dbReference type="Proteomes" id="UP000183832"/>
    </source>
</evidence>
<gene>
    <name evidence="2" type="ORF">CLUMA_CG009859</name>
</gene>
<proteinExistence type="predicted"/>
<dbReference type="EMBL" id="CVRI01000043">
    <property type="protein sequence ID" value="CRK96443.1"/>
    <property type="molecule type" value="Genomic_DNA"/>
</dbReference>
<protein>
    <submittedName>
        <fullName evidence="2">CLUMA_CG009859, isoform A</fullName>
    </submittedName>
</protein>
<organism evidence="2 3">
    <name type="scientific">Clunio marinus</name>
    <dbReference type="NCBI Taxonomy" id="568069"/>
    <lineage>
        <taxon>Eukaryota</taxon>
        <taxon>Metazoa</taxon>
        <taxon>Ecdysozoa</taxon>
        <taxon>Arthropoda</taxon>
        <taxon>Hexapoda</taxon>
        <taxon>Insecta</taxon>
        <taxon>Pterygota</taxon>
        <taxon>Neoptera</taxon>
        <taxon>Endopterygota</taxon>
        <taxon>Diptera</taxon>
        <taxon>Nematocera</taxon>
        <taxon>Chironomoidea</taxon>
        <taxon>Chironomidae</taxon>
        <taxon>Clunio</taxon>
    </lineage>
</organism>
<evidence type="ECO:0000313" key="2">
    <source>
        <dbReference type="EMBL" id="CRK96443.1"/>
    </source>
</evidence>
<sequence length="70" mass="8248">MCFIPSLLTVTSFAVMLCDVCNMFLVSRVTIDFSKGGLMRNKRNQTRKEDTKTEVVKNNKRYEWRNVLRN</sequence>
<keyword evidence="1" id="KW-0732">Signal</keyword>
<accession>A0A1J1I8A0</accession>